<gene>
    <name evidence="1" type="ORF">LPTSP2_04900</name>
</gene>
<organism evidence="1 2">
    <name type="scientific">Leptospira ellinghausenii</name>
    <dbReference type="NCBI Taxonomy" id="1917822"/>
    <lineage>
        <taxon>Bacteria</taxon>
        <taxon>Pseudomonadati</taxon>
        <taxon>Spirochaetota</taxon>
        <taxon>Spirochaetia</taxon>
        <taxon>Leptospirales</taxon>
        <taxon>Leptospiraceae</taxon>
        <taxon>Leptospira</taxon>
    </lineage>
</organism>
<dbReference type="RefSeq" id="WP_167396496.1">
    <property type="nucleotide sequence ID" value="NZ_BFAZ01000003.1"/>
</dbReference>
<evidence type="ECO:0000313" key="2">
    <source>
        <dbReference type="Proteomes" id="UP000245206"/>
    </source>
</evidence>
<sequence length="50" mass="5755">MKREPQKQTEDKTNVVNLAIYRAKKALERDGFEVVENPDGKITLVIRLAK</sequence>
<comment type="caution">
    <text evidence="1">The sequence shown here is derived from an EMBL/GenBank/DDBJ whole genome shotgun (WGS) entry which is preliminary data.</text>
</comment>
<dbReference type="Proteomes" id="UP000245206">
    <property type="component" value="Unassembled WGS sequence"/>
</dbReference>
<evidence type="ECO:0000313" key="1">
    <source>
        <dbReference type="EMBL" id="GBF41218.1"/>
    </source>
</evidence>
<reference evidence="2" key="1">
    <citation type="journal article" date="2019" name="Microbiol. Immunol.">
        <title>Molecular and phenotypic characterization of Leptospira johnsonii sp. nov., Leptospira ellinghausenii sp. nov. and Leptospira ryugenii sp. nov. isolated from soil and water in Japan.</title>
        <authorList>
            <person name="Masuzawa T."/>
            <person name="Saito M."/>
            <person name="Nakao R."/>
            <person name="Nikaido Y."/>
            <person name="Matsumoto M."/>
            <person name="Ogawa M."/>
            <person name="Yokoyama M."/>
            <person name="Hidaka Y."/>
            <person name="Tomita J."/>
            <person name="Sakakibara K."/>
            <person name="Suzuki K."/>
            <person name="Yasuda S."/>
            <person name="Sato H."/>
            <person name="Yamaguchi M."/>
            <person name="Yoshida S.I."/>
            <person name="Koizumi N."/>
            <person name="Kawamura Y."/>
        </authorList>
    </citation>
    <scope>NUCLEOTIDE SEQUENCE [LARGE SCALE GENOMIC DNA]</scope>
    <source>
        <strain evidence="2">E18</strain>
    </source>
</reference>
<dbReference type="EMBL" id="BFAZ01000003">
    <property type="protein sequence ID" value="GBF41218.1"/>
    <property type="molecule type" value="Genomic_DNA"/>
</dbReference>
<name>A0A2P2D9G3_9LEPT</name>
<protein>
    <submittedName>
        <fullName evidence="1">Uncharacterized protein</fullName>
    </submittedName>
</protein>
<dbReference type="AlphaFoldDB" id="A0A2P2D9G3"/>
<proteinExistence type="predicted"/>
<keyword evidence="2" id="KW-1185">Reference proteome</keyword>
<accession>A0A2P2D9G3</accession>